<proteinExistence type="predicted"/>
<gene>
    <name evidence="1" type="primary">ORF153120</name>
</gene>
<protein>
    <submittedName>
        <fullName evidence="1">Uncharacterized protein</fullName>
    </submittedName>
</protein>
<dbReference type="PANTHER" id="PTHR15933">
    <property type="entry name" value="PROTEIN CBG16327"/>
    <property type="match status" value="1"/>
</dbReference>
<dbReference type="EMBL" id="HACG01039447">
    <property type="protein sequence ID" value="CEK86312.1"/>
    <property type="molecule type" value="Transcribed_RNA"/>
</dbReference>
<sequence length="473" mass="53326">REQGLRMPLPLEKNFLECGQLDVGLAMRDQRMLIDSLHAPRKLRHTLRNSLTQKYPAAPFPNWRTSFDSDLAVSDEASLTVSDDDADAPWDLSKPHPGLKESIRSRLFRVTKETADSLVTALERTTDILSSSQSHRLEASSDSSYRHIINISGRTKSSDTDPLQANSFLKQVSPMEFNEPTDKSMPSPVQEYLPKSYINKSVELGLDGTNFEEDLKSDITEEPSIFVDYLARKSISPDTGSDSSTRSKSILHDVGGKQFHKLVGYKPAEGKDDDICLHKLLGVSINIECINKYVIKPSSMYTFICAQNFRRDEYSWHFKNVHLEIHTGFSGWLEQRCPLANLGCTHSYQRMEPAQANTVIYHSWLQESFGLRSNIQPANVLCHNNTDSIHKSALNVRLTPLELLSPEIEFNHAFQGSTAQQNDQVHYESSISAEHAQPSISDLAKLDIEFDKPSSVLSEIETKTSDVYNLNYC</sequence>
<evidence type="ECO:0000313" key="1">
    <source>
        <dbReference type="EMBL" id="CEK86312.1"/>
    </source>
</evidence>
<reference evidence="1" key="1">
    <citation type="submission" date="2014-12" db="EMBL/GenBank/DDBJ databases">
        <title>Insight into the proteome of Arion vulgaris.</title>
        <authorList>
            <person name="Aradska J."/>
            <person name="Bulat T."/>
            <person name="Smidak R."/>
            <person name="Sarate P."/>
            <person name="Gangsoo J."/>
            <person name="Sialana F."/>
            <person name="Bilban M."/>
            <person name="Lubec G."/>
        </authorList>
    </citation>
    <scope>NUCLEOTIDE SEQUENCE</scope>
    <source>
        <tissue evidence="1">Skin</tissue>
    </source>
</reference>
<feature type="non-terminal residue" evidence="1">
    <location>
        <position position="1"/>
    </location>
</feature>
<dbReference type="InterPro" id="IPR031890">
    <property type="entry name" value="Fbxo30/Fbxo40"/>
</dbReference>
<dbReference type="GO" id="GO:0061630">
    <property type="term" value="F:ubiquitin protein ligase activity"/>
    <property type="evidence" value="ECO:0007669"/>
    <property type="project" value="InterPro"/>
</dbReference>
<dbReference type="AlphaFoldDB" id="A0A0B7B0A8"/>
<organism evidence="1">
    <name type="scientific">Arion vulgaris</name>
    <dbReference type="NCBI Taxonomy" id="1028688"/>
    <lineage>
        <taxon>Eukaryota</taxon>
        <taxon>Metazoa</taxon>
        <taxon>Spiralia</taxon>
        <taxon>Lophotrochozoa</taxon>
        <taxon>Mollusca</taxon>
        <taxon>Gastropoda</taxon>
        <taxon>Heterobranchia</taxon>
        <taxon>Euthyneura</taxon>
        <taxon>Panpulmonata</taxon>
        <taxon>Eupulmonata</taxon>
        <taxon>Stylommatophora</taxon>
        <taxon>Helicina</taxon>
        <taxon>Arionoidea</taxon>
        <taxon>Arionidae</taxon>
        <taxon>Arion</taxon>
    </lineage>
</organism>
<accession>A0A0B7B0A8</accession>
<dbReference type="PANTHER" id="PTHR15933:SF20">
    <property type="entry name" value="F-BOX DOMAIN-CONTAINING PROTEIN"/>
    <property type="match status" value="1"/>
</dbReference>
<name>A0A0B7B0A8_9EUPU</name>